<evidence type="ECO:0000313" key="1">
    <source>
        <dbReference type="EMBL" id="MBZ2386704.1"/>
    </source>
</evidence>
<organism evidence="1 2">
    <name type="scientific">Anaerococcus murdochii</name>
    <dbReference type="NCBI Taxonomy" id="411577"/>
    <lineage>
        <taxon>Bacteria</taxon>
        <taxon>Bacillati</taxon>
        <taxon>Bacillota</taxon>
        <taxon>Tissierellia</taxon>
        <taxon>Tissierellales</taxon>
        <taxon>Peptoniphilaceae</taxon>
        <taxon>Anaerococcus</taxon>
    </lineage>
</organism>
<dbReference type="RefSeq" id="WP_223419045.1">
    <property type="nucleotide sequence ID" value="NZ_JAIPME010000002.1"/>
</dbReference>
<gene>
    <name evidence="1" type="ORF">K8P03_05245</name>
</gene>
<accession>A0ABS7SYU0</accession>
<proteinExistence type="predicted"/>
<dbReference type="Proteomes" id="UP000734271">
    <property type="component" value="Unassembled WGS sequence"/>
</dbReference>
<protein>
    <submittedName>
        <fullName evidence="1">Uncharacterized protein</fullName>
    </submittedName>
</protein>
<reference evidence="1 2" key="1">
    <citation type="submission" date="2021-08" db="EMBL/GenBank/DDBJ databases">
        <title>FDA dAtabase for Regulatory Grade micrObial Sequences (FDA-ARGOS): Supporting development and validation of Infectious Disease Dx tests.</title>
        <authorList>
            <person name="Sproer C."/>
            <person name="Gronow S."/>
            <person name="Severitt S."/>
            <person name="Schroder I."/>
            <person name="Tallon L."/>
            <person name="Sadzewicz L."/>
            <person name="Zhao X."/>
            <person name="Boylan J."/>
            <person name="Ott S."/>
            <person name="Bowen H."/>
            <person name="Vavikolanu K."/>
            <person name="Hazen T."/>
            <person name="Aluvathingal J."/>
            <person name="Nadendla S."/>
            <person name="Lowell S."/>
            <person name="Myers T."/>
            <person name="Yan Y."/>
            <person name="Sichtig H."/>
        </authorList>
    </citation>
    <scope>NUCLEOTIDE SEQUENCE [LARGE SCALE GENOMIC DNA]</scope>
    <source>
        <strain evidence="1 2">FDAARGOS_1460</strain>
    </source>
</reference>
<evidence type="ECO:0000313" key="2">
    <source>
        <dbReference type="Proteomes" id="UP000734271"/>
    </source>
</evidence>
<comment type="caution">
    <text evidence="1">The sequence shown here is derived from an EMBL/GenBank/DDBJ whole genome shotgun (WGS) entry which is preliminary data.</text>
</comment>
<sequence>MIKTILLNSTPKNWDKLENTLKEVQKGCKERTLDVIFFKNIRVKLENMLTKRRLPKNTWDGLEVEVQPFLQSFAKAYKYTPYGTSFTLLYKSGTWRLLSLDRTPCDGNLNNCITFTFTDEQKIKMIENFRYDTF</sequence>
<name>A0ABS7SYU0_9FIRM</name>
<keyword evidence="2" id="KW-1185">Reference proteome</keyword>
<dbReference type="EMBL" id="JAIPME010000002">
    <property type="protein sequence ID" value="MBZ2386704.1"/>
    <property type="molecule type" value="Genomic_DNA"/>
</dbReference>